<proteinExistence type="predicted"/>
<dbReference type="PANTHER" id="PTHR46424:SF1">
    <property type="entry name" value="UBX DOMAIN-CONTAINING PROTEIN 4"/>
    <property type="match status" value="1"/>
</dbReference>
<accession>A0A2G8LIY3</accession>
<evidence type="ECO:0000256" key="1">
    <source>
        <dbReference type="SAM" id="MobiDB-lite"/>
    </source>
</evidence>
<dbReference type="PANTHER" id="PTHR46424">
    <property type="entry name" value="UBX DOMAIN-CONTAINING PROTEIN 4"/>
    <property type="match status" value="1"/>
</dbReference>
<protein>
    <submittedName>
        <fullName evidence="2">Putative UBX domain-containing protein 4-like isoform X2</fullName>
    </submittedName>
</protein>
<evidence type="ECO:0000313" key="2">
    <source>
        <dbReference type="EMBL" id="PIK60218.1"/>
    </source>
</evidence>
<dbReference type="Gene3D" id="3.40.30.10">
    <property type="entry name" value="Glutaredoxin"/>
    <property type="match status" value="1"/>
</dbReference>
<reference evidence="2 3" key="1">
    <citation type="journal article" date="2017" name="PLoS Biol.">
        <title>The sea cucumber genome provides insights into morphological evolution and visceral regeneration.</title>
        <authorList>
            <person name="Zhang X."/>
            <person name="Sun L."/>
            <person name="Yuan J."/>
            <person name="Sun Y."/>
            <person name="Gao Y."/>
            <person name="Zhang L."/>
            <person name="Li S."/>
            <person name="Dai H."/>
            <person name="Hamel J.F."/>
            <person name="Liu C."/>
            <person name="Yu Y."/>
            <person name="Liu S."/>
            <person name="Lin W."/>
            <person name="Guo K."/>
            <person name="Jin S."/>
            <person name="Xu P."/>
            <person name="Storey K.B."/>
            <person name="Huan P."/>
            <person name="Zhang T."/>
            <person name="Zhou Y."/>
            <person name="Zhang J."/>
            <person name="Lin C."/>
            <person name="Li X."/>
            <person name="Xing L."/>
            <person name="Huo D."/>
            <person name="Sun M."/>
            <person name="Wang L."/>
            <person name="Mercier A."/>
            <person name="Li F."/>
            <person name="Yang H."/>
            <person name="Xiang J."/>
        </authorList>
    </citation>
    <scope>NUCLEOTIDE SEQUENCE [LARGE SCALE GENOMIC DNA]</scope>
    <source>
        <strain evidence="2">Shaxun</strain>
        <tissue evidence="2">Muscle</tissue>
    </source>
</reference>
<organism evidence="2 3">
    <name type="scientific">Stichopus japonicus</name>
    <name type="common">Sea cucumber</name>
    <dbReference type="NCBI Taxonomy" id="307972"/>
    <lineage>
        <taxon>Eukaryota</taxon>
        <taxon>Metazoa</taxon>
        <taxon>Echinodermata</taxon>
        <taxon>Eleutherozoa</taxon>
        <taxon>Echinozoa</taxon>
        <taxon>Holothuroidea</taxon>
        <taxon>Aspidochirotacea</taxon>
        <taxon>Aspidochirotida</taxon>
        <taxon>Stichopodidae</taxon>
        <taxon>Apostichopus</taxon>
    </lineage>
</organism>
<dbReference type="Proteomes" id="UP000230750">
    <property type="component" value="Unassembled WGS sequence"/>
</dbReference>
<comment type="caution">
    <text evidence="2">The sequence shown here is derived from an EMBL/GenBank/DDBJ whole genome shotgun (WGS) entry which is preliminary data.</text>
</comment>
<dbReference type="AlphaFoldDB" id="A0A2G8LIY3"/>
<dbReference type="GO" id="GO:0036503">
    <property type="term" value="P:ERAD pathway"/>
    <property type="evidence" value="ECO:0007669"/>
    <property type="project" value="TreeGrafter"/>
</dbReference>
<feature type="region of interest" description="Disordered" evidence="1">
    <location>
        <begin position="91"/>
        <end position="115"/>
    </location>
</feature>
<dbReference type="GO" id="GO:0005783">
    <property type="term" value="C:endoplasmic reticulum"/>
    <property type="evidence" value="ECO:0007669"/>
    <property type="project" value="TreeGrafter"/>
</dbReference>
<dbReference type="STRING" id="307972.A0A2G8LIY3"/>
<name>A0A2G8LIY3_STIJA</name>
<dbReference type="EMBL" id="MRZV01000063">
    <property type="protein sequence ID" value="PIK60218.1"/>
    <property type="molecule type" value="Genomic_DNA"/>
</dbReference>
<evidence type="ECO:0000313" key="3">
    <source>
        <dbReference type="Proteomes" id="UP000230750"/>
    </source>
</evidence>
<gene>
    <name evidence="2" type="ORF">BSL78_02846</name>
</gene>
<keyword evidence="3" id="KW-1185">Reference proteome</keyword>
<sequence length="174" mass="18943">MSIDDSDDSKKMDQTWESPEVATVCKKLGLVAMRFVKDSSECKMFSQCYPVLIVPSVSFISGENGVLLEATAGQVDAPGFIERINAAAKIQKGQGTSTTDKNSKPERSQTTPAQTGTTVSLSQLTLCQDMNCTLFVLIKAKNVYKNVLLLLATSVFEDHDKAINKLVLSFQVNV</sequence>
<dbReference type="OrthoDB" id="2445133at2759"/>